<dbReference type="EMBL" id="OW240917">
    <property type="protein sequence ID" value="CAH2301085.1"/>
    <property type="molecule type" value="Genomic_DNA"/>
</dbReference>
<evidence type="ECO:0000313" key="2">
    <source>
        <dbReference type="Proteomes" id="UP001295444"/>
    </source>
</evidence>
<gene>
    <name evidence="1" type="ORF">PECUL_23A024255</name>
</gene>
<organism evidence="1 2">
    <name type="scientific">Pelobates cultripes</name>
    <name type="common">Western spadefoot toad</name>
    <dbReference type="NCBI Taxonomy" id="61616"/>
    <lineage>
        <taxon>Eukaryota</taxon>
        <taxon>Metazoa</taxon>
        <taxon>Chordata</taxon>
        <taxon>Craniata</taxon>
        <taxon>Vertebrata</taxon>
        <taxon>Euteleostomi</taxon>
        <taxon>Amphibia</taxon>
        <taxon>Batrachia</taxon>
        <taxon>Anura</taxon>
        <taxon>Pelobatoidea</taxon>
        <taxon>Pelobatidae</taxon>
        <taxon>Pelobates</taxon>
    </lineage>
</organism>
<dbReference type="Proteomes" id="UP001295444">
    <property type="component" value="Chromosome 06"/>
</dbReference>
<name>A0AAD1SJN4_PELCU</name>
<reference evidence="1" key="1">
    <citation type="submission" date="2022-03" db="EMBL/GenBank/DDBJ databases">
        <authorList>
            <person name="Alioto T."/>
            <person name="Alioto T."/>
            <person name="Gomez Garrido J."/>
        </authorList>
    </citation>
    <scope>NUCLEOTIDE SEQUENCE</scope>
</reference>
<proteinExistence type="predicted"/>
<keyword evidence="2" id="KW-1185">Reference proteome</keyword>
<feature type="non-terminal residue" evidence="1">
    <location>
        <position position="186"/>
    </location>
</feature>
<sequence>MGKSFYENSRARNYGLYPTTTHLQGEFRTSREQPDLTSSDLPGACRLRRTSPTFLRLPTVILEPARMHRIRASLLDSGWITEGAALLHLGPRLIFLFSRVEGEPLSFTESDTDSLLEGAALPQPRPDTELDIEDMLRTLCLTSNGCGPLIPPTVRGIRVRSHTLNALWFVHRGVSLDLSAAVGTPG</sequence>
<dbReference type="AlphaFoldDB" id="A0AAD1SJN4"/>
<protein>
    <submittedName>
        <fullName evidence="1">Uncharacterized protein</fullName>
    </submittedName>
</protein>
<accession>A0AAD1SJN4</accession>
<evidence type="ECO:0000313" key="1">
    <source>
        <dbReference type="EMBL" id="CAH2301085.1"/>
    </source>
</evidence>